<reference evidence="1 2" key="1">
    <citation type="submission" date="2023-12" db="EMBL/GenBank/DDBJ databases">
        <title>A high-quality genome assembly for Dillenia turbinata (Dilleniales).</title>
        <authorList>
            <person name="Chanderbali A."/>
        </authorList>
    </citation>
    <scope>NUCLEOTIDE SEQUENCE [LARGE SCALE GENOMIC DNA]</scope>
    <source>
        <strain evidence="1">LSX21</strain>
        <tissue evidence="1">Leaf</tissue>
    </source>
</reference>
<accession>A0AAN8UQI2</accession>
<dbReference type="Proteomes" id="UP001370490">
    <property type="component" value="Unassembled WGS sequence"/>
</dbReference>
<protein>
    <submittedName>
        <fullName evidence="1">Uncharacterized protein</fullName>
    </submittedName>
</protein>
<dbReference type="PANTHER" id="PTHR34112:SF18">
    <property type="entry name" value="C-JUN-AMINO-TERMINAL KINASE-INTERACTING PROTEIN"/>
    <property type="match status" value="1"/>
</dbReference>
<dbReference type="PANTHER" id="PTHR34112">
    <property type="entry name" value="C-JUN-AMINO-TERMINAL KINASE-INTERACTING PROTEIN"/>
    <property type="match status" value="1"/>
</dbReference>
<organism evidence="1 2">
    <name type="scientific">Dillenia turbinata</name>
    <dbReference type="NCBI Taxonomy" id="194707"/>
    <lineage>
        <taxon>Eukaryota</taxon>
        <taxon>Viridiplantae</taxon>
        <taxon>Streptophyta</taxon>
        <taxon>Embryophyta</taxon>
        <taxon>Tracheophyta</taxon>
        <taxon>Spermatophyta</taxon>
        <taxon>Magnoliopsida</taxon>
        <taxon>eudicotyledons</taxon>
        <taxon>Gunneridae</taxon>
        <taxon>Pentapetalae</taxon>
        <taxon>Dilleniales</taxon>
        <taxon>Dilleniaceae</taxon>
        <taxon>Dillenia</taxon>
    </lineage>
</organism>
<proteinExistence type="predicted"/>
<comment type="caution">
    <text evidence="1">The sequence shown here is derived from an EMBL/GenBank/DDBJ whole genome shotgun (WGS) entry which is preliminary data.</text>
</comment>
<dbReference type="EMBL" id="JBAMMX010000023">
    <property type="protein sequence ID" value="KAK6917164.1"/>
    <property type="molecule type" value="Genomic_DNA"/>
</dbReference>
<sequence>MSLTIISDLFDGNFPLDRSMTFSCFNTLFRVVSVLGCMKSLIPYHIVVANARLKSIIAVDSSGWSWLSQGEYPRTSMNLGSSLTEALKLVLLIDNHSLLHSTRSRSSKSISDYDNPGSAFLYVIDFAPSPGLSSLMQSLPLGHLALIGGEGWTSALANVPPMVPNNTMGASSVQQTVLPNNTNDAPPILFNLCGHFQRFKS</sequence>
<dbReference type="AlphaFoldDB" id="A0AAN8UQI2"/>
<evidence type="ECO:0000313" key="2">
    <source>
        <dbReference type="Proteomes" id="UP001370490"/>
    </source>
</evidence>
<evidence type="ECO:0000313" key="1">
    <source>
        <dbReference type="EMBL" id="KAK6917164.1"/>
    </source>
</evidence>
<name>A0AAN8UQI2_9MAGN</name>
<gene>
    <name evidence="1" type="ORF">RJ641_017915</name>
</gene>
<keyword evidence="2" id="KW-1185">Reference proteome</keyword>